<dbReference type="InterPro" id="IPR006913">
    <property type="entry name" value="CENP-V/GFA"/>
</dbReference>
<dbReference type="PANTHER" id="PTHR33337:SF40">
    <property type="entry name" value="CENP-V_GFA DOMAIN-CONTAINING PROTEIN-RELATED"/>
    <property type="match status" value="1"/>
</dbReference>
<keyword evidence="2" id="KW-0479">Metal-binding</keyword>
<dbReference type="GO" id="GO:0046872">
    <property type="term" value="F:metal ion binding"/>
    <property type="evidence" value="ECO:0007669"/>
    <property type="project" value="UniProtKB-KW"/>
</dbReference>
<feature type="domain" description="CENP-V/GFA" evidence="5">
    <location>
        <begin position="5"/>
        <end position="112"/>
    </location>
</feature>
<dbReference type="SUPFAM" id="SSF51316">
    <property type="entry name" value="Mss4-like"/>
    <property type="match status" value="1"/>
</dbReference>
<dbReference type="Proteomes" id="UP000522313">
    <property type="component" value="Unassembled WGS sequence"/>
</dbReference>
<accession>A0A7X0JAS3</accession>
<keyword evidence="3" id="KW-0862">Zinc</keyword>
<sequence>MSRIMTGGCQCGRVRYSVVVTDDDAYLCHFRMCQRATGGVFAALKQVPRDAVTWTTREPDRHASSEIAHRGFCAVCGTPLTYEGNGSDNMDLTVGSFDDAHRLRPVGHFGVESRHQAWIELVLLPEKRTRDLPNIVSQWMETRGHVPD</sequence>
<organism evidence="6 7">
    <name type="scientific">Sphingomonas endophytica</name>
    <dbReference type="NCBI Taxonomy" id="869719"/>
    <lineage>
        <taxon>Bacteria</taxon>
        <taxon>Pseudomonadati</taxon>
        <taxon>Pseudomonadota</taxon>
        <taxon>Alphaproteobacteria</taxon>
        <taxon>Sphingomonadales</taxon>
        <taxon>Sphingomonadaceae</taxon>
        <taxon>Sphingomonas</taxon>
    </lineage>
</organism>
<reference evidence="6 7" key="2">
    <citation type="submission" date="2020-08" db="EMBL/GenBank/DDBJ databases">
        <authorList>
            <person name="Partida-Martinez L."/>
            <person name="Huntemann M."/>
            <person name="Clum A."/>
            <person name="Wang J."/>
            <person name="Palaniappan K."/>
            <person name="Ritter S."/>
            <person name="Chen I.-M."/>
            <person name="Stamatis D."/>
            <person name="Reddy T."/>
            <person name="O'Malley R."/>
            <person name="Daum C."/>
            <person name="Shapiro N."/>
            <person name="Ivanova N."/>
            <person name="Kyrpides N."/>
            <person name="Woyke T."/>
        </authorList>
    </citation>
    <scope>NUCLEOTIDE SEQUENCE [LARGE SCALE GENOMIC DNA]</scope>
    <source>
        <strain evidence="6 7">AS3.13</strain>
    </source>
</reference>
<gene>
    <name evidence="6" type="ORF">F4693_001123</name>
</gene>
<evidence type="ECO:0000256" key="4">
    <source>
        <dbReference type="ARBA" id="ARBA00023239"/>
    </source>
</evidence>
<dbReference type="EMBL" id="JACHBT010000005">
    <property type="protein sequence ID" value="MBB6504158.1"/>
    <property type="molecule type" value="Genomic_DNA"/>
</dbReference>
<dbReference type="AlphaFoldDB" id="A0A7X0JAS3"/>
<dbReference type="InterPro" id="IPR011057">
    <property type="entry name" value="Mss4-like_sf"/>
</dbReference>
<evidence type="ECO:0000256" key="3">
    <source>
        <dbReference type="ARBA" id="ARBA00022833"/>
    </source>
</evidence>
<evidence type="ECO:0000313" key="6">
    <source>
        <dbReference type="EMBL" id="MBB6504158.1"/>
    </source>
</evidence>
<protein>
    <recommendedName>
        <fullName evidence="5">CENP-V/GFA domain-containing protein</fullName>
    </recommendedName>
</protein>
<dbReference type="GO" id="GO:0016846">
    <property type="term" value="F:carbon-sulfur lyase activity"/>
    <property type="evidence" value="ECO:0007669"/>
    <property type="project" value="InterPro"/>
</dbReference>
<comment type="similarity">
    <text evidence="1">Belongs to the Gfa family.</text>
</comment>
<evidence type="ECO:0000256" key="1">
    <source>
        <dbReference type="ARBA" id="ARBA00005495"/>
    </source>
</evidence>
<reference evidence="6 7" key="1">
    <citation type="submission" date="2020-08" db="EMBL/GenBank/DDBJ databases">
        <title>The Agave Microbiome: Exploring the role of microbial communities in plant adaptations to desert environments.</title>
        <authorList>
            <person name="Partida-Martinez L.P."/>
        </authorList>
    </citation>
    <scope>NUCLEOTIDE SEQUENCE [LARGE SCALE GENOMIC DNA]</scope>
    <source>
        <strain evidence="6 7">AS3.13</strain>
    </source>
</reference>
<proteinExistence type="inferred from homology"/>
<dbReference type="PANTHER" id="PTHR33337">
    <property type="entry name" value="GFA DOMAIN-CONTAINING PROTEIN"/>
    <property type="match status" value="1"/>
</dbReference>
<evidence type="ECO:0000313" key="7">
    <source>
        <dbReference type="Proteomes" id="UP000522313"/>
    </source>
</evidence>
<comment type="caution">
    <text evidence="6">The sequence shown here is derived from an EMBL/GenBank/DDBJ whole genome shotgun (WGS) entry which is preliminary data.</text>
</comment>
<evidence type="ECO:0000256" key="2">
    <source>
        <dbReference type="ARBA" id="ARBA00022723"/>
    </source>
</evidence>
<dbReference type="RefSeq" id="WP_184504464.1">
    <property type="nucleotide sequence ID" value="NZ_JACHBT010000005.1"/>
</dbReference>
<dbReference type="Pfam" id="PF04828">
    <property type="entry name" value="GFA"/>
    <property type="match status" value="1"/>
</dbReference>
<keyword evidence="4" id="KW-0456">Lyase</keyword>
<dbReference type="PROSITE" id="PS51891">
    <property type="entry name" value="CENP_V_GFA"/>
    <property type="match status" value="1"/>
</dbReference>
<evidence type="ECO:0000259" key="5">
    <source>
        <dbReference type="PROSITE" id="PS51891"/>
    </source>
</evidence>
<name>A0A7X0JAS3_9SPHN</name>
<dbReference type="Gene3D" id="3.90.1590.10">
    <property type="entry name" value="glutathione-dependent formaldehyde- activating enzyme (gfa)"/>
    <property type="match status" value="1"/>
</dbReference>